<dbReference type="AlphaFoldDB" id="A0A1I6G5U0"/>
<evidence type="ECO:0000259" key="1">
    <source>
        <dbReference type="PROSITE" id="PS51186"/>
    </source>
</evidence>
<dbReference type="STRING" id="390270.SAMN04488005_1120"/>
<keyword evidence="2" id="KW-0808">Transferase</keyword>
<dbReference type="GO" id="GO:0016747">
    <property type="term" value="F:acyltransferase activity, transferring groups other than amino-acyl groups"/>
    <property type="evidence" value="ECO:0007669"/>
    <property type="project" value="InterPro"/>
</dbReference>
<name>A0A1I6G5U0_9RHOB</name>
<organism evidence="2 3">
    <name type="scientific">Yoonia tamlensis</name>
    <dbReference type="NCBI Taxonomy" id="390270"/>
    <lineage>
        <taxon>Bacteria</taxon>
        <taxon>Pseudomonadati</taxon>
        <taxon>Pseudomonadota</taxon>
        <taxon>Alphaproteobacteria</taxon>
        <taxon>Rhodobacterales</taxon>
        <taxon>Paracoccaceae</taxon>
        <taxon>Yoonia</taxon>
    </lineage>
</organism>
<evidence type="ECO:0000313" key="3">
    <source>
        <dbReference type="Proteomes" id="UP000199478"/>
    </source>
</evidence>
<feature type="domain" description="N-acetyltransferase" evidence="1">
    <location>
        <begin position="8"/>
        <end position="165"/>
    </location>
</feature>
<dbReference type="InterPro" id="IPR051531">
    <property type="entry name" value="N-acetyltransferase"/>
</dbReference>
<dbReference type="EMBL" id="FOYP01000001">
    <property type="protein sequence ID" value="SFR37511.1"/>
    <property type="molecule type" value="Genomic_DNA"/>
</dbReference>
<dbReference type="OrthoDB" id="9804153at2"/>
<protein>
    <submittedName>
        <fullName evidence="2">Ribosomal-protein-alanine N-acetyltransferase</fullName>
    </submittedName>
</protein>
<dbReference type="Proteomes" id="UP000199478">
    <property type="component" value="Unassembled WGS sequence"/>
</dbReference>
<dbReference type="SUPFAM" id="SSF55729">
    <property type="entry name" value="Acyl-CoA N-acyltransferases (Nat)"/>
    <property type="match status" value="1"/>
</dbReference>
<evidence type="ECO:0000313" key="2">
    <source>
        <dbReference type="EMBL" id="SFR37511.1"/>
    </source>
</evidence>
<keyword evidence="3" id="KW-1185">Reference proteome</keyword>
<dbReference type="PROSITE" id="PS51186">
    <property type="entry name" value="GNAT"/>
    <property type="match status" value="1"/>
</dbReference>
<sequence length="169" mass="18982">MTLHTKRLILRGARQADLDDLFAIYSNPQSMRYWSTAPHTSPDQTQRNLDAMIARAATPPLTYFMITLDGRLIGTAGMHRADEVGFILHPDFWRKGIISEAMQAIIPHLFEVTDQAQLTADADPENVGSVATLKKLGFTETHRAKNTFCINGVWSDSVYLSLPRPENLR</sequence>
<dbReference type="InterPro" id="IPR016181">
    <property type="entry name" value="Acyl_CoA_acyltransferase"/>
</dbReference>
<accession>A0A1I6G5U0</accession>
<dbReference type="Pfam" id="PF13302">
    <property type="entry name" value="Acetyltransf_3"/>
    <property type="match status" value="1"/>
</dbReference>
<dbReference type="InterPro" id="IPR000182">
    <property type="entry name" value="GNAT_dom"/>
</dbReference>
<dbReference type="CDD" id="cd04301">
    <property type="entry name" value="NAT_SF"/>
    <property type="match status" value="1"/>
</dbReference>
<gene>
    <name evidence="2" type="ORF">SAMN04488005_1120</name>
</gene>
<reference evidence="3" key="1">
    <citation type="submission" date="2016-10" db="EMBL/GenBank/DDBJ databases">
        <authorList>
            <person name="Varghese N."/>
            <person name="Submissions S."/>
        </authorList>
    </citation>
    <scope>NUCLEOTIDE SEQUENCE [LARGE SCALE GENOMIC DNA]</scope>
    <source>
        <strain evidence="3">DSM 26879</strain>
    </source>
</reference>
<proteinExistence type="predicted"/>
<dbReference type="PANTHER" id="PTHR43792">
    <property type="entry name" value="GNAT FAMILY, PUTATIVE (AFU_ORTHOLOGUE AFUA_3G00765)-RELATED-RELATED"/>
    <property type="match status" value="1"/>
</dbReference>
<dbReference type="Gene3D" id="3.40.630.30">
    <property type="match status" value="1"/>
</dbReference>
<dbReference type="PANTHER" id="PTHR43792:SF1">
    <property type="entry name" value="N-ACETYLTRANSFERASE DOMAIN-CONTAINING PROTEIN"/>
    <property type="match status" value="1"/>
</dbReference>